<protein>
    <submittedName>
        <fullName evidence="1">FAD-dependent dehydrogenase</fullName>
    </submittedName>
</protein>
<dbReference type="PROSITE" id="PS51257">
    <property type="entry name" value="PROKAR_LIPOPROTEIN"/>
    <property type="match status" value="1"/>
</dbReference>
<dbReference type="RefSeq" id="WP_096892468.1">
    <property type="nucleotide sequence ID" value="NZ_BAOS01000002.1"/>
</dbReference>
<organism evidence="1 2">
    <name type="scientific">Candidatus Scalindua japonica</name>
    <dbReference type="NCBI Taxonomy" id="1284222"/>
    <lineage>
        <taxon>Bacteria</taxon>
        <taxon>Pseudomonadati</taxon>
        <taxon>Planctomycetota</taxon>
        <taxon>Candidatus Brocadiia</taxon>
        <taxon>Candidatus Brocadiales</taxon>
        <taxon>Candidatus Scalinduaceae</taxon>
        <taxon>Candidatus Scalindua</taxon>
    </lineage>
</organism>
<evidence type="ECO:0000313" key="1">
    <source>
        <dbReference type="EMBL" id="GAX59331.1"/>
    </source>
</evidence>
<dbReference type="Proteomes" id="UP000218542">
    <property type="component" value="Unassembled WGS sequence"/>
</dbReference>
<keyword evidence="2" id="KW-1185">Reference proteome</keyword>
<sequence>MKKRLFYIFVSIPLLMGCGSAYLYETEKLSLTVEARGNDAAQPVSANLGLKQRVALIVPGKGGDEELTSEDIEKINDKMQSISANTSVSNFSNLVNLINNLNSAKRQNAVNLVTKKIYDNFSDTSTAYINWEKIISDNDIVTEKYPGEASSVVSYFNYKFKANTWSLNDNESTIDTVILTGDAASNLRKQAPRVFQDISSTGIGKISILKVESLKTMYAGLNFLSNSGDTVAGQHLVAVNQLHSFAPARIPFSFYSSDPAIPANFNVKPINTPNPDSKNNNFDDVTKYLKLLHDIDDILTTMIKTNGLMIGGNPVSDESEVKADISSRQKNLNKKIEEILGNPSLLSALNYYVYKTFMK</sequence>
<proteinExistence type="predicted"/>
<name>A0A286TU00_9BACT</name>
<gene>
    <name evidence="1" type="ORF">SCALIN_C02_0010</name>
</gene>
<evidence type="ECO:0000313" key="2">
    <source>
        <dbReference type="Proteomes" id="UP000218542"/>
    </source>
</evidence>
<dbReference type="OrthoDB" id="7062631at2"/>
<dbReference type="EMBL" id="BAOS01000002">
    <property type="protein sequence ID" value="GAX59331.1"/>
    <property type="molecule type" value="Genomic_DNA"/>
</dbReference>
<comment type="caution">
    <text evidence="1">The sequence shown here is derived from an EMBL/GenBank/DDBJ whole genome shotgun (WGS) entry which is preliminary data.</text>
</comment>
<accession>A0A286TU00</accession>
<dbReference type="AlphaFoldDB" id="A0A286TU00"/>
<reference evidence="2" key="1">
    <citation type="journal article" date="2017" name="Environ. Microbiol. Rep.">
        <title>Genetic Diversity of Marine Anaerobic Ammonium-Oxidizing Bacteria as Revealed by Genomic and Proteomic Analyses of 'Candidatus Scalindua japonica'.</title>
        <authorList>
            <person name="Oshiki M."/>
            <person name="Mizuto K."/>
            <person name="Kimura Z."/>
            <person name="Kindaichi T."/>
            <person name="Satoh H."/>
            <person name="Okabe S."/>
        </authorList>
    </citation>
    <scope>NUCLEOTIDE SEQUENCE [LARGE SCALE GENOMIC DNA]</scope>
    <source>
        <strain evidence="2">husup-a2</strain>
    </source>
</reference>